<feature type="chain" id="PRO_5025398124" description="Lipocalin-like domain-containing protein" evidence="1">
    <location>
        <begin position="23"/>
        <end position="155"/>
    </location>
</feature>
<feature type="signal peptide" evidence="1">
    <location>
        <begin position="1"/>
        <end position="22"/>
    </location>
</feature>
<keyword evidence="1" id="KW-0732">Signal</keyword>
<evidence type="ECO:0000313" key="3">
    <source>
        <dbReference type="Proteomes" id="UP000480178"/>
    </source>
</evidence>
<keyword evidence="3" id="KW-1185">Reference proteome</keyword>
<dbReference type="EMBL" id="CP048222">
    <property type="protein sequence ID" value="QHT67537.1"/>
    <property type="molecule type" value="Genomic_DNA"/>
</dbReference>
<gene>
    <name evidence="2" type="ORF">GXP67_13320</name>
</gene>
<accession>A0A6C0GHW3</accession>
<reference evidence="2 3" key="1">
    <citation type="submission" date="2020-01" db="EMBL/GenBank/DDBJ databases">
        <authorList>
            <person name="Kim M.K."/>
        </authorList>
    </citation>
    <scope>NUCLEOTIDE SEQUENCE [LARGE SCALE GENOMIC DNA]</scope>
    <source>
        <strain evidence="2 3">172606-1</strain>
    </source>
</reference>
<name>A0A6C0GHW3_9BACT</name>
<dbReference type="PROSITE" id="PS51257">
    <property type="entry name" value="PROKAR_LIPOPROTEIN"/>
    <property type="match status" value="1"/>
</dbReference>
<evidence type="ECO:0008006" key="4">
    <source>
        <dbReference type="Google" id="ProtNLM"/>
    </source>
</evidence>
<dbReference type="RefSeq" id="WP_162443566.1">
    <property type="nucleotide sequence ID" value="NZ_CP048222.1"/>
</dbReference>
<proteinExistence type="predicted"/>
<evidence type="ECO:0000256" key="1">
    <source>
        <dbReference type="SAM" id="SignalP"/>
    </source>
</evidence>
<sequence>MKSIQLLLVLALSLALISSCKKDDDKEAAPTKTQLLTAKAWKIKAITTNPAVPAGLGIDVDALIEQALGDLSNSDVKFESNGNYVATNRTTGTTTTNKWEFLNNETQLKITSEGEDYTFDIKELTTTTLNLSLPYSVTFGGFPLTITVLINLIPV</sequence>
<dbReference type="Proteomes" id="UP000480178">
    <property type="component" value="Chromosome"/>
</dbReference>
<evidence type="ECO:0000313" key="2">
    <source>
        <dbReference type="EMBL" id="QHT67537.1"/>
    </source>
</evidence>
<protein>
    <recommendedName>
        <fullName evidence="4">Lipocalin-like domain-containing protein</fullName>
    </recommendedName>
</protein>
<organism evidence="2 3">
    <name type="scientific">Rhodocytophaga rosea</name>
    <dbReference type="NCBI Taxonomy" id="2704465"/>
    <lineage>
        <taxon>Bacteria</taxon>
        <taxon>Pseudomonadati</taxon>
        <taxon>Bacteroidota</taxon>
        <taxon>Cytophagia</taxon>
        <taxon>Cytophagales</taxon>
        <taxon>Rhodocytophagaceae</taxon>
        <taxon>Rhodocytophaga</taxon>
    </lineage>
</organism>
<dbReference type="KEGG" id="rhoz:GXP67_13320"/>
<dbReference type="AlphaFoldDB" id="A0A6C0GHW3"/>